<dbReference type="AlphaFoldDB" id="A0A010SGH0"/>
<evidence type="ECO:0000313" key="1">
    <source>
        <dbReference type="EMBL" id="EXF92235.1"/>
    </source>
</evidence>
<comment type="caution">
    <text evidence="1">The sequence shown here is derived from an EMBL/GenBank/DDBJ whole genome shotgun (WGS) entry which is preliminary data.</text>
</comment>
<proteinExistence type="predicted"/>
<organism evidence="1 2">
    <name type="scientific">Pseudomonas fluorescens HK44</name>
    <dbReference type="NCBI Taxonomy" id="1042209"/>
    <lineage>
        <taxon>Bacteria</taxon>
        <taxon>Pseudomonadati</taxon>
        <taxon>Pseudomonadota</taxon>
        <taxon>Gammaproteobacteria</taxon>
        <taxon>Pseudomonadales</taxon>
        <taxon>Pseudomonadaceae</taxon>
        <taxon>Pseudomonas</taxon>
    </lineage>
</organism>
<sequence length="34" mass="3902">MVISLPLWVMLLALAADLEDQELARQSTIEQQFQ</sequence>
<protein>
    <submittedName>
        <fullName evidence="1">Uncharacterized protein</fullName>
    </submittedName>
</protein>
<dbReference type="PATRIC" id="fig|1042209.11.peg.5194"/>
<reference evidence="1 2" key="1">
    <citation type="journal article" date="2011" name="J. Bacteriol.">
        <title>Draft genome sequence of the polycyclic aromatic hydrocarbon-degrading, genetically engineered bioluminescent bioreporter Pseudomonas fluorescens HK44.</title>
        <authorList>
            <person name="Chauhan A."/>
            <person name="Layton A.C."/>
            <person name="Williams D.E."/>
            <person name="Smartt A.E."/>
            <person name="Ripp S."/>
            <person name="Karpinets T.V."/>
            <person name="Brown S.D."/>
            <person name="Sayler G.S."/>
        </authorList>
    </citation>
    <scope>NUCLEOTIDE SEQUENCE [LARGE SCALE GENOMIC DNA]</scope>
    <source>
        <strain evidence="1 2">HK44</strain>
    </source>
</reference>
<dbReference type="EMBL" id="AFOY02000019">
    <property type="protein sequence ID" value="EXF92235.1"/>
    <property type="molecule type" value="Genomic_DNA"/>
</dbReference>
<gene>
    <name evidence="1" type="ORF">HK44_013870</name>
</gene>
<dbReference type="HOGENOM" id="CLU_3375361_0_0_6"/>
<name>A0A010SGH0_PSEFL</name>
<accession>A0A010SGH0</accession>
<dbReference type="Proteomes" id="UP000022611">
    <property type="component" value="Unassembled WGS sequence"/>
</dbReference>
<evidence type="ECO:0000313" key="2">
    <source>
        <dbReference type="Proteomes" id="UP000022611"/>
    </source>
</evidence>